<keyword evidence="2" id="KW-1185">Reference proteome</keyword>
<organism evidence="1 2">
    <name type="scientific">Portunus trituberculatus</name>
    <name type="common">Swimming crab</name>
    <name type="synonym">Neptunus trituberculatus</name>
    <dbReference type="NCBI Taxonomy" id="210409"/>
    <lineage>
        <taxon>Eukaryota</taxon>
        <taxon>Metazoa</taxon>
        <taxon>Ecdysozoa</taxon>
        <taxon>Arthropoda</taxon>
        <taxon>Crustacea</taxon>
        <taxon>Multicrustacea</taxon>
        <taxon>Malacostraca</taxon>
        <taxon>Eumalacostraca</taxon>
        <taxon>Eucarida</taxon>
        <taxon>Decapoda</taxon>
        <taxon>Pleocyemata</taxon>
        <taxon>Brachyura</taxon>
        <taxon>Eubrachyura</taxon>
        <taxon>Portunoidea</taxon>
        <taxon>Portunidae</taxon>
        <taxon>Portuninae</taxon>
        <taxon>Portunus</taxon>
    </lineage>
</organism>
<accession>A0A5B7CI73</accession>
<dbReference type="Proteomes" id="UP000324222">
    <property type="component" value="Unassembled WGS sequence"/>
</dbReference>
<dbReference type="EMBL" id="VSRR010000067">
    <property type="protein sequence ID" value="MPC09382.1"/>
    <property type="molecule type" value="Genomic_DNA"/>
</dbReference>
<reference evidence="1 2" key="1">
    <citation type="submission" date="2019-05" db="EMBL/GenBank/DDBJ databases">
        <title>Another draft genome of Portunus trituberculatus and its Hox gene families provides insights of decapod evolution.</title>
        <authorList>
            <person name="Jeong J.-H."/>
            <person name="Song I."/>
            <person name="Kim S."/>
            <person name="Choi T."/>
            <person name="Kim D."/>
            <person name="Ryu S."/>
            <person name="Kim W."/>
        </authorList>
    </citation>
    <scope>NUCLEOTIDE SEQUENCE [LARGE SCALE GENOMIC DNA]</scope>
    <source>
        <tissue evidence="1">Muscle</tissue>
    </source>
</reference>
<proteinExistence type="predicted"/>
<comment type="caution">
    <text evidence="1">The sequence shown here is derived from an EMBL/GenBank/DDBJ whole genome shotgun (WGS) entry which is preliminary data.</text>
</comment>
<sequence length="96" mass="10384">MLLSSGATSDEYSDAVVLRIEGEEKRVCVAVVVSEVCVRVGVPGVTFSSSCMPCCDNLETCVMCRGDWEKAALRLLVHVRTSPLLRSTCIVTTSWA</sequence>
<protein>
    <submittedName>
        <fullName evidence="1">Uncharacterized protein</fullName>
    </submittedName>
</protein>
<gene>
    <name evidence="1" type="ORF">E2C01_001993</name>
</gene>
<evidence type="ECO:0000313" key="1">
    <source>
        <dbReference type="EMBL" id="MPC09382.1"/>
    </source>
</evidence>
<dbReference type="AlphaFoldDB" id="A0A5B7CI73"/>
<name>A0A5B7CI73_PORTR</name>
<evidence type="ECO:0000313" key="2">
    <source>
        <dbReference type="Proteomes" id="UP000324222"/>
    </source>
</evidence>